<dbReference type="EMBL" id="AYZE01000014">
    <property type="protein sequence ID" value="KRM91088.1"/>
    <property type="molecule type" value="Genomic_DNA"/>
</dbReference>
<keyword evidence="9" id="KW-1185">Reference proteome</keyword>
<proteinExistence type="inferred from homology"/>
<dbReference type="GO" id="GO:0006308">
    <property type="term" value="P:DNA catabolic process"/>
    <property type="evidence" value="ECO:0007669"/>
    <property type="project" value="UniProtKB-UniRule"/>
</dbReference>
<evidence type="ECO:0000256" key="5">
    <source>
        <dbReference type="ARBA" id="ARBA00022839"/>
    </source>
</evidence>
<keyword evidence="4 6" id="KW-0378">Hydrolase</keyword>
<dbReference type="HAMAP" id="MF_00337">
    <property type="entry name" value="Exonuc_7_S"/>
    <property type="match status" value="1"/>
</dbReference>
<sequence length="77" mass="8801">MTEKKSFEDNLKELEEIVQKLEQGDVPLEQALNQFQKGVSLSNDLQKTLEEAEKTLAKVMDKDGNETVFERDSANEQ</sequence>
<evidence type="ECO:0000256" key="2">
    <source>
        <dbReference type="ARBA" id="ARBA00022490"/>
    </source>
</evidence>
<keyword evidence="5 6" id="KW-0269">Exonuclease</keyword>
<evidence type="ECO:0000313" key="8">
    <source>
        <dbReference type="EMBL" id="KRM91088.1"/>
    </source>
</evidence>
<dbReference type="Proteomes" id="UP000051131">
    <property type="component" value="Unassembled WGS sequence"/>
</dbReference>
<comment type="caution">
    <text evidence="8">The sequence shown here is derived from an EMBL/GenBank/DDBJ whole genome shotgun (WGS) entry which is preliminary data.</text>
</comment>
<accession>A0A0R2CIP0</accession>
<dbReference type="Gene3D" id="1.10.287.1040">
    <property type="entry name" value="Exonuclease VII, small subunit"/>
    <property type="match status" value="1"/>
</dbReference>
<dbReference type="NCBIfam" id="NF002138">
    <property type="entry name" value="PRK00977.1-2"/>
    <property type="match status" value="1"/>
</dbReference>
<keyword evidence="3 6" id="KW-0540">Nuclease</keyword>
<dbReference type="PANTHER" id="PTHR34137">
    <property type="entry name" value="EXODEOXYRIBONUCLEASE 7 SMALL SUBUNIT"/>
    <property type="match status" value="1"/>
</dbReference>
<protein>
    <recommendedName>
        <fullName evidence="6">Exodeoxyribonuclease 7 small subunit</fullName>
        <ecNumber evidence="6">3.1.11.6</ecNumber>
    </recommendedName>
    <alternativeName>
        <fullName evidence="6">Exodeoxyribonuclease VII small subunit</fullName>
        <shortName evidence="6">Exonuclease VII small subunit</shortName>
    </alternativeName>
</protein>
<comment type="similarity">
    <text evidence="1 6">Belongs to the XseB family.</text>
</comment>
<dbReference type="GO" id="GO:0009318">
    <property type="term" value="C:exodeoxyribonuclease VII complex"/>
    <property type="evidence" value="ECO:0007669"/>
    <property type="project" value="UniProtKB-UniRule"/>
</dbReference>
<comment type="subunit">
    <text evidence="6">Heterooligomer composed of large and small subunits.</text>
</comment>
<dbReference type="InterPro" id="IPR037004">
    <property type="entry name" value="Exonuc_VII_ssu_sf"/>
</dbReference>
<dbReference type="PANTHER" id="PTHR34137:SF1">
    <property type="entry name" value="EXODEOXYRIBONUCLEASE 7 SMALL SUBUNIT"/>
    <property type="match status" value="1"/>
</dbReference>
<gene>
    <name evidence="6" type="primary">xseB</name>
    <name evidence="8" type="ORF">FC80_GL001085</name>
</gene>
<dbReference type="PATRIC" id="fig|1423729.3.peg.1099"/>
<dbReference type="Pfam" id="PF02609">
    <property type="entry name" value="Exonuc_VII_S"/>
    <property type="match status" value="1"/>
</dbReference>
<name>A0A0R2CIP0_9LACO</name>
<dbReference type="SUPFAM" id="SSF116842">
    <property type="entry name" value="XseB-like"/>
    <property type="match status" value="1"/>
</dbReference>
<comment type="subcellular location">
    <subcellularLocation>
        <location evidence="6">Cytoplasm</location>
    </subcellularLocation>
</comment>
<evidence type="ECO:0000256" key="4">
    <source>
        <dbReference type="ARBA" id="ARBA00022801"/>
    </source>
</evidence>
<dbReference type="RefSeq" id="WP_057829291.1">
    <property type="nucleotide sequence ID" value="NZ_AYZE01000014.1"/>
</dbReference>
<evidence type="ECO:0000256" key="1">
    <source>
        <dbReference type="ARBA" id="ARBA00009998"/>
    </source>
</evidence>
<dbReference type="NCBIfam" id="TIGR01280">
    <property type="entry name" value="xseB"/>
    <property type="match status" value="1"/>
</dbReference>
<evidence type="ECO:0000313" key="9">
    <source>
        <dbReference type="Proteomes" id="UP000051131"/>
    </source>
</evidence>
<reference evidence="8 9" key="1">
    <citation type="journal article" date="2015" name="Genome Announc.">
        <title>Expanding the biotechnology potential of lactobacilli through comparative genomics of 213 strains and associated genera.</title>
        <authorList>
            <person name="Sun Z."/>
            <person name="Harris H.M."/>
            <person name="McCann A."/>
            <person name="Guo C."/>
            <person name="Argimon S."/>
            <person name="Zhang W."/>
            <person name="Yang X."/>
            <person name="Jeffery I.B."/>
            <person name="Cooney J.C."/>
            <person name="Kagawa T.F."/>
            <person name="Liu W."/>
            <person name="Song Y."/>
            <person name="Salvetti E."/>
            <person name="Wrobel A."/>
            <person name="Rasinkangas P."/>
            <person name="Parkhill J."/>
            <person name="Rea M.C."/>
            <person name="O'Sullivan O."/>
            <person name="Ritari J."/>
            <person name="Douillard F.P."/>
            <person name="Paul Ross R."/>
            <person name="Yang R."/>
            <person name="Briner A.E."/>
            <person name="Felis G.E."/>
            <person name="de Vos W.M."/>
            <person name="Barrangou R."/>
            <person name="Klaenhammer T.R."/>
            <person name="Caufield P.W."/>
            <person name="Cui Y."/>
            <person name="Zhang H."/>
            <person name="O'Toole P.W."/>
        </authorList>
    </citation>
    <scope>NUCLEOTIDE SEQUENCE [LARGE SCALE GENOMIC DNA]</scope>
    <source>
        <strain evidence="8 9">DSM 21116</strain>
    </source>
</reference>
<dbReference type="GO" id="GO:0008855">
    <property type="term" value="F:exodeoxyribonuclease VII activity"/>
    <property type="evidence" value="ECO:0007669"/>
    <property type="project" value="UniProtKB-UniRule"/>
</dbReference>
<comment type="catalytic activity">
    <reaction evidence="6">
        <text>Exonucleolytic cleavage in either 5'- to 3'- or 3'- to 5'-direction to yield nucleoside 5'-phosphates.</text>
        <dbReference type="EC" id="3.1.11.6"/>
    </reaction>
</comment>
<dbReference type="OrthoDB" id="9798666at2"/>
<dbReference type="GO" id="GO:0005829">
    <property type="term" value="C:cytosol"/>
    <property type="evidence" value="ECO:0007669"/>
    <property type="project" value="TreeGrafter"/>
</dbReference>
<evidence type="ECO:0000256" key="7">
    <source>
        <dbReference type="SAM" id="Coils"/>
    </source>
</evidence>
<evidence type="ECO:0000256" key="3">
    <source>
        <dbReference type="ARBA" id="ARBA00022722"/>
    </source>
</evidence>
<keyword evidence="7" id="KW-0175">Coiled coil</keyword>
<comment type="function">
    <text evidence="6">Bidirectionally degrades single-stranded DNA into large acid-insoluble oligonucleotides, which are then degraded further into small acid-soluble oligonucleotides.</text>
</comment>
<keyword evidence="2 6" id="KW-0963">Cytoplasm</keyword>
<dbReference type="STRING" id="1423729.FC80_GL001085"/>
<dbReference type="EC" id="3.1.11.6" evidence="6"/>
<feature type="coiled-coil region" evidence="7">
    <location>
        <begin position="4"/>
        <end position="62"/>
    </location>
</feature>
<dbReference type="PIRSF" id="PIRSF006488">
    <property type="entry name" value="Exonuc_VII_S"/>
    <property type="match status" value="1"/>
</dbReference>
<evidence type="ECO:0000256" key="6">
    <source>
        <dbReference type="HAMAP-Rule" id="MF_00337"/>
    </source>
</evidence>
<dbReference type="AlphaFoldDB" id="A0A0R2CIP0"/>
<dbReference type="NCBIfam" id="NF002140">
    <property type="entry name" value="PRK00977.1-4"/>
    <property type="match status" value="1"/>
</dbReference>
<dbReference type="InterPro" id="IPR003761">
    <property type="entry name" value="Exonuc_VII_S"/>
</dbReference>
<organism evidence="8 9">
    <name type="scientific">Liquorilactobacillus cacaonum DSM 21116</name>
    <dbReference type="NCBI Taxonomy" id="1423729"/>
    <lineage>
        <taxon>Bacteria</taxon>
        <taxon>Bacillati</taxon>
        <taxon>Bacillota</taxon>
        <taxon>Bacilli</taxon>
        <taxon>Lactobacillales</taxon>
        <taxon>Lactobacillaceae</taxon>
        <taxon>Liquorilactobacillus</taxon>
    </lineage>
</organism>